<protein>
    <recommendedName>
        <fullName evidence="2">S phase cyclin A-associated protein in the endoplasmic reticulum N-terminal domain-containing protein</fullName>
    </recommendedName>
</protein>
<dbReference type="InterPro" id="IPR032446">
    <property type="entry name" value="SCAPER_N"/>
</dbReference>
<feature type="compositionally biased region" description="Basic and acidic residues" evidence="1">
    <location>
        <begin position="371"/>
        <end position="390"/>
    </location>
</feature>
<reference evidence="3" key="2">
    <citation type="submission" date="2015-02" db="UniProtKB">
        <authorList>
            <consortium name="EnsemblMetazoa"/>
        </authorList>
    </citation>
    <scope>IDENTIFICATION</scope>
</reference>
<feature type="compositionally biased region" description="Basic and acidic residues" evidence="1">
    <location>
        <begin position="34"/>
        <end position="43"/>
    </location>
</feature>
<dbReference type="OMA" id="CMCELES"/>
<organism evidence="3 4">
    <name type="scientific">Strigamia maritima</name>
    <name type="common">European centipede</name>
    <name type="synonym">Geophilus maritimus</name>
    <dbReference type="NCBI Taxonomy" id="126957"/>
    <lineage>
        <taxon>Eukaryota</taxon>
        <taxon>Metazoa</taxon>
        <taxon>Ecdysozoa</taxon>
        <taxon>Arthropoda</taxon>
        <taxon>Myriapoda</taxon>
        <taxon>Chilopoda</taxon>
        <taxon>Pleurostigmophora</taxon>
        <taxon>Geophilomorpha</taxon>
        <taxon>Linotaeniidae</taxon>
        <taxon>Strigamia</taxon>
    </lineage>
</organism>
<dbReference type="PANTHER" id="PTHR31434">
    <property type="entry name" value="S PHASE CYCLIN A-ASSOCIATED PROTEIN IN THE ENDOPLASMIC RETICULUM"/>
    <property type="match status" value="1"/>
</dbReference>
<feature type="region of interest" description="Disordered" evidence="1">
    <location>
        <begin position="546"/>
        <end position="632"/>
    </location>
</feature>
<proteinExistence type="predicted"/>
<dbReference type="Pfam" id="PF16501">
    <property type="entry name" value="SCAPER_N"/>
    <property type="match status" value="1"/>
</dbReference>
<feature type="compositionally biased region" description="Basic and acidic residues" evidence="1">
    <location>
        <begin position="607"/>
        <end position="632"/>
    </location>
</feature>
<feature type="compositionally biased region" description="Acidic residues" evidence="1">
    <location>
        <begin position="351"/>
        <end position="362"/>
    </location>
</feature>
<dbReference type="PANTHER" id="PTHR31434:SF2">
    <property type="entry name" value="S PHASE CYCLIN A-ASSOCIATED PROTEIN IN THE ENDOPLASMIC RETICULUM"/>
    <property type="match status" value="1"/>
</dbReference>
<feature type="region of interest" description="Disordered" evidence="1">
    <location>
        <begin position="31"/>
        <end position="51"/>
    </location>
</feature>
<sequence>MQINEMDEVRKLVQEEGRSARNLLTYNVPLENSQNEHQHDDSKRKRNVLSKRADKCPTLRKMRIRSASAGRNPKSELHARHWAFLFENLQRAVDEIYNTCETDESIMECKEVILILDNFTKEFNALIDWINVKRDYEKSSVMRQRPPFLAWEIRKSSPVKQKEKQSLNLTSTRVFNFDQERESRQMATVATQVNQTEISSLGKNDQSCDLKIEEKIVAVIPDSKMSEEIEENKINCEKNVEKKEIEVVKSWADKVKGEEMSKLEEKENQEDSEGWEIVQRSKFRVRNSPPQKLIHNLVNDTKEKRKKDRAGSVPLENKKISRLEICINAARKKKKENLESEEKQIKQGKDNEDESSPLDDELQSVIQEENDLNKQIEEAQKLDEEKPNSQDFDLHFFHSQSEERLGPQINQMTWGDRMDEIEADLRRPGLALQLHEKLSSPSRKRSLTESIRRQEEKQAKAQEQRERLLENKAQKLRDLAKKVEEVRGWKEELLMKKRDMMEKKLQNAEEKRKMQLQKIKKKAHDEEEKVNEIAFINTLEAQNKRHDVMSRIQGHEARMQDLHGERQRRQEEKAAKEAAAEERRRALEADRQARLADMQERRRRKQDKIDKQHQEKEKERQEQAREKARDREERLNALAAAKQAEVEELQKKIQQKQEESARRHDENIEHIRQKALELSILRYSSSNDDAPRLVPYETKKLCTICNELIGAEVYLMIHLRGKKHQQMMKDENSGKEPSKEELEKYNLKYIVNAPAGKTDPHKVEEKERQKMLKKKCKKLRQKLNNRGSEFEENFQPESVDARSKLVKHLKDLLKCVQRNGALPSNTVTSIERTLGEIGRHFEKKGDNEKTVFRNAKGFQVIGQVWESFSRPAPQSPNVKVFLALCYVMHVACENNVNNCTFVLRNNRILNLIDALITRLDILIPDDERGGGGDWTLASDVLAAHLVHLVALVLDGSANGTEKADKESWQTRADDVL</sequence>
<dbReference type="eggNOG" id="KOG4722">
    <property type="taxonomic scope" value="Eukaryota"/>
</dbReference>
<evidence type="ECO:0000313" key="3">
    <source>
        <dbReference type="EnsemblMetazoa" id="SMAR013882-PA"/>
    </source>
</evidence>
<feature type="region of interest" description="Disordered" evidence="1">
    <location>
        <begin position="331"/>
        <end position="390"/>
    </location>
</feature>
<dbReference type="STRING" id="126957.T1JJ52"/>
<feature type="compositionally biased region" description="Basic and acidic residues" evidence="1">
    <location>
        <begin position="546"/>
        <end position="600"/>
    </location>
</feature>
<evidence type="ECO:0000259" key="2">
    <source>
        <dbReference type="Pfam" id="PF16501"/>
    </source>
</evidence>
<evidence type="ECO:0000313" key="4">
    <source>
        <dbReference type="Proteomes" id="UP000014500"/>
    </source>
</evidence>
<feature type="domain" description="S phase cyclin A-associated protein in the endoplasmic reticulum N-terminal" evidence="2">
    <location>
        <begin position="69"/>
        <end position="164"/>
    </location>
</feature>
<keyword evidence="4" id="KW-1185">Reference proteome</keyword>
<dbReference type="PhylomeDB" id="T1JJ52"/>
<dbReference type="HOGENOM" id="CLU_005178_0_0_1"/>
<feature type="region of interest" description="Disordered" evidence="1">
    <location>
        <begin position="433"/>
        <end position="465"/>
    </location>
</feature>
<dbReference type="EMBL" id="JH432130">
    <property type="status" value="NOT_ANNOTATED_CDS"/>
    <property type="molecule type" value="Genomic_DNA"/>
</dbReference>
<feature type="compositionally biased region" description="Basic and acidic residues" evidence="1">
    <location>
        <begin position="446"/>
        <end position="465"/>
    </location>
</feature>
<dbReference type="AlphaFoldDB" id="T1JJ52"/>
<evidence type="ECO:0000256" key="1">
    <source>
        <dbReference type="SAM" id="MobiDB-lite"/>
    </source>
</evidence>
<feature type="compositionally biased region" description="Basic and acidic residues" evidence="1">
    <location>
        <begin position="336"/>
        <end position="350"/>
    </location>
</feature>
<reference evidence="4" key="1">
    <citation type="submission" date="2011-05" db="EMBL/GenBank/DDBJ databases">
        <authorList>
            <person name="Richards S.R."/>
            <person name="Qu J."/>
            <person name="Jiang H."/>
            <person name="Jhangiani S.N."/>
            <person name="Agravi P."/>
            <person name="Goodspeed R."/>
            <person name="Gross S."/>
            <person name="Mandapat C."/>
            <person name="Jackson L."/>
            <person name="Mathew T."/>
            <person name="Pu L."/>
            <person name="Thornton R."/>
            <person name="Saada N."/>
            <person name="Wilczek-Boney K.B."/>
            <person name="Lee S."/>
            <person name="Kovar C."/>
            <person name="Wu Y."/>
            <person name="Scherer S.E."/>
            <person name="Worley K.C."/>
            <person name="Muzny D.M."/>
            <person name="Gibbs R."/>
        </authorList>
    </citation>
    <scope>NUCLEOTIDE SEQUENCE</scope>
    <source>
        <strain evidence="4">Brora</strain>
    </source>
</reference>
<dbReference type="EnsemblMetazoa" id="SMAR013882-RA">
    <property type="protein sequence ID" value="SMAR013882-PA"/>
    <property type="gene ID" value="SMAR013882"/>
</dbReference>
<dbReference type="Proteomes" id="UP000014500">
    <property type="component" value="Unassembled WGS sequence"/>
</dbReference>
<feature type="region of interest" description="Disordered" evidence="1">
    <location>
        <begin position="293"/>
        <end position="314"/>
    </location>
</feature>
<name>T1JJ52_STRMM</name>
<accession>T1JJ52</accession>